<dbReference type="PROSITE" id="PS51898">
    <property type="entry name" value="TYR_RECOMBINASE"/>
    <property type="match status" value="1"/>
</dbReference>
<dbReference type="InterPro" id="IPR044068">
    <property type="entry name" value="CB"/>
</dbReference>
<keyword evidence="8" id="KW-1185">Reference proteome</keyword>
<keyword evidence="3" id="KW-0233">DNA recombination</keyword>
<evidence type="ECO:0000313" key="7">
    <source>
        <dbReference type="EMBL" id="MFD0965965.1"/>
    </source>
</evidence>
<protein>
    <submittedName>
        <fullName evidence="7">Tyrosine-type recombinase/integrase</fullName>
    </submittedName>
</protein>
<evidence type="ECO:0000256" key="1">
    <source>
        <dbReference type="ARBA" id="ARBA00022908"/>
    </source>
</evidence>
<sequence length="331" mass="37311">MGVRRDSSKNNKWLAEFYLDGKRVRRWFDTKTAATAFFNEGKKGLIEKSAVEPVSRLRLSELINEWYFLHGQYLARGRYIFRRLKAIAVECGDPLAAKFSASLFVEYRAKRLAQINVNTANLELRLLKSVFNTLIRFDKWDVNPLAKLRKLKTKELEVRFLNDDEIERLLFACAEISLDLLMAVKLALSTGARWGEIEGLTADRVLPCKVVFSKTKSGKNRAVPISAELYDELSALLGGGGLVFPDVSRHQFASAVKNAGIKLRDNQSTHVLRHTFASHFMINGGNILVLRDILGHSSVNMTMIYAHFAPDHLETATAFNPLAKSSQINPI</sequence>
<keyword evidence="1" id="KW-0229">DNA integration</keyword>
<evidence type="ECO:0000256" key="4">
    <source>
        <dbReference type="PROSITE-ProRule" id="PRU01248"/>
    </source>
</evidence>
<evidence type="ECO:0000259" key="6">
    <source>
        <dbReference type="PROSITE" id="PS51900"/>
    </source>
</evidence>
<dbReference type="CDD" id="cd00796">
    <property type="entry name" value="INT_Rci_Hp1_C"/>
    <property type="match status" value="1"/>
</dbReference>
<keyword evidence="2 4" id="KW-0238">DNA-binding</keyword>
<name>A0ABW3I7Q0_9PAST</name>
<dbReference type="InterPro" id="IPR057084">
    <property type="entry name" value="Int_N"/>
</dbReference>
<feature type="domain" description="Core-binding (CB)" evidence="6">
    <location>
        <begin position="57"/>
        <end position="135"/>
    </location>
</feature>
<dbReference type="SUPFAM" id="SSF56349">
    <property type="entry name" value="DNA breaking-rejoining enzymes"/>
    <property type="match status" value="1"/>
</dbReference>
<gene>
    <name evidence="7" type="ORF">ACFQ02_03745</name>
</gene>
<feature type="domain" description="Tyr recombinase" evidence="5">
    <location>
        <begin position="156"/>
        <end position="318"/>
    </location>
</feature>
<evidence type="ECO:0000259" key="5">
    <source>
        <dbReference type="PROSITE" id="PS51898"/>
    </source>
</evidence>
<dbReference type="Gene3D" id="1.10.443.10">
    <property type="entry name" value="Intergrase catalytic core"/>
    <property type="match status" value="1"/>
</dbReference>
<dbReference type="Pfam" id="PF24624">
    <property type="entry name" value="Int_N"/>
    <property type="match status" value="1"/>
</dbReference>
<dbReference type="Pfam" id="PF00589">
    <property type="entry name" value="Phage_integrase"/>
    <property type="match status" value="1"/>
</dbReference>
<dbReference type="InterPro" id="IPR002104">
    <property type="entry name" value="Integrase_catalytic"/>
</dbReference>
<dbReference type="RefSeq" id="WP_380819504.1">
    <property type="nucleotide sequence ID" value="NZ_JBHTJN010000008.1"/>
</dbReference>
<dbReference type="PANTHER" id="PTHR30349:SF93">
    <property type="entry name" value="FELS-2 PROPHAGE PROTEIN"/>
    <property type="match status" value="1"/>
</dbReference>
<evidence type="ECO:0000256" key="3">
    <source>
        <dbReference type="ARBA" id="ARBA00023172"/>
    </source>
</evidence>
<evidence type="ECO:0000313" key="8">
    <source>
        <dbReference type="Proteomes" id="UP001596996"/>
    </source>
</evidence>
<evidence type="ECO:0000256" key="2">
    <source>
        <dbReference type="ARBA" id="ARBA00023125"/>
    </source>
</evidence>
<reference evidence="8" key="1">
    <citation type="journal article" date="2019" name="Int. J. Syst. Evol. Microbiol.">
        <title>The Global Catalogue of Microorganisms (GCM) 10K type strain sequencing project: providing services to taxonomists for standard genome sequencing and annotation.</title>
        <authorList>
            <consortium name="The Broad Institute Genomics Platform"/>
            <consortium name="The Broad Institute Genome Sequencing Center for Infectious Disease"/>
            <person name="Wu L."/>
            <person name="Ma J."/>
        </authorList>
    </citation>
    <scope>NUCLEOTIDE SEQUENCE [LARGE SCALE GENOMIC DNA]</scope>
    <source>
        <strain evidence="8">CCUG 61707</strain>
    </source>
</reference>
<dbReference type="InterPro" id="IPR050090">
    <property type="entry name" value="Tyrosine_recombinase_XerCD"/>
</dbReference>
<dbReference type="InterPro" id="IPR011010">
    <property type="entry name" value="DNA_brk_join_enz"/>
</dbReference>
<dbReference type="PROSITE" id="PS51900">
    <property type="entry name" value="CB"/>
    <property type="match status" value="1"/>
</dbReference>
<dbReference type="Proteomes" id="UP001596996">
    <property type="component" value="Unassembled WGS sequence"/>
</dbReference>
<dbReference type="EMBL" id="JBHTJN010000008">
    <property type="protein sequence ID" value="MFD0965965.1"/>
    <property type="molecule type" value="Genomic_DNA"/>
</dbReference>
<proteinExistence type="predicted"/>
<organism evidence="7 8">
    <name type="scientific">Seminibacterium arietis</name>
    <dbReference type="NCBI Taxonomy" id="1173502"/>
    <lineage>
        <taxon>Bacteria</taxon>
        <taxon>Pseudomonadati</taxon>
        <taxon>Pseudomonadota</taxon>
        <taxon>Gammaproteobacteria</taxon>
        <taxon>Pasteurellales</taxon>
        <taxon>Pasteurellaceae</taxon>
        <taxon>Seminibacterium</taxon>
    </lineage>
</organism>
<dbReference type="PANTHER" id="PTHR30349">
    <property type="entry name" value="PHAGE INTEGRASE-RELATED"/>
    <property type="match status" value="1"/>
</dbReference>
<dbReference type="InterPro" id="IPR013762">
    <property type="entry name" value="Integrase-like_cat_sf"/>
</dbReference>
<comment type="caution">
    <text evidence="7">The sequence shown here is derived from an EMBL/GenBank/DDBJ whole genome shotgun (WGS) entry which is preliminary data.</text>
</comment>
<accession>A0ABW3I7Q0</accession>